<dbReference type="InterPro" id="IPR047741">
    <property type="entry name" value="DIP1984-like"/>
</dbReference>
<reference evidence="2 3" key="1">
    <citation type="submission" date="2021-10" db="EMBL/GenBank/DDBJ databases">
        <title>Alishewanella koreense sp. nov. isolated from seawater of southwestern coast in South Korea and the proposal for the reclassification of Rheinheimera perlucida and Rheinheimera tuosuensis as Arsukibacterium perlucida and Arsukibacterium tuosuensis.</title>
        <authorList>
            <person name="Kim K.H."/>
            <person name="Ruan W."/>
            <person name="Kim K.R."/>
            <person name="Baek J.H."/>
            <person name="Jeon C.O."/>
        </authorList>
    </citation>
    <scope>NUCLEOTIDE SEQUENCE [LARGE SCALE GENOMIC DNA]</scope>
    <source>
        <strain evidence="2 3">16-MA</strain>
    </source>
</reference>
<keyword evidence="1" id="KW-0175">Coiled coil</keyword>
<organism evidence="2 3">
    <name type="scientific">Alishewanella maricola</name>
    <dbReference type="NCBI Taxonomy" id="2795740"/>
    <lineage>
        <taxon>Bacteria</taxon>
        <taxon>Pseudomonadati</taxon>
        <taxon>Pseudomonadota</taxon>
        <taxon>Gammaproteobacteria</taxon>
        <taxon>Alteromonadales</taxon>
        <taxon>Alteromonadaceae</taxon>
        <taxon>Alishewanella</taxon>
    </lineage>
</organism>
<feature type="coiled-coil region" evidence="1">
    <location>
        <begin position="79"/>
        <end position="113"/>
    </location>
</feature>
<sequence>MKLAEALSIRADLQRKVNQLKERILRNAKIQVDEKPAEDPNELLLELDQASKELVVLVKKINKTNNVLKFEQNNTMADILAEREQLASLRDLYRELAKQATVSQDRYKKLEIKFMPAVDVKSIQKQADDFAKQFRELDVRIQALNWTEDLIE</sequence>
<proteinExistence type="predicted"/>
<name>A0ABS8BZ31_9ALTE</name>
<comment type="caution">
    <text evidence="2">The sequence shown here is derived from an EMBL/GenBank/DDBJ whole genome shotgun (WGS) entry which is preliminary data.</text>
</comment>
<dbReference type="Proteomes" id="UP000633814">
    <property type="component" value="Unassembled WGS sequence"/>
</dbReference>
<dbReference type="EMBL" id="JAEINI020000001">
    <property type="protein sequence ID" value="MCB5225329.1"/>
    <property type="molecule type" value="Genomic_DNA"/>
</dbReference>
<evidence type="ECO:0000256" key="1">
    <source>
        <dbReference type="SAM" id="Coils"/>
    </source>
</evidence>
<dbReference type="RefSeq" id="WP_226749425.1">
    <property type="nucleotide sequence ID" value="NZ_JAEINI020000001.1"/>
</dbReference>
<dbReference type="Gene3D" id="6.10.320.10">
    <property type="match status" value="1"/>
</dbReference>
<gene>
    <name evidence="2" type="ORF">JAO78_000665</name>
</gene>
<protein>
    <submittedName>
        <fullName evidence="2">DIP1984 family protein</fullName>
    </submittedName>
</protein>
<keyword evidence="3" id="KW-1185">Reference proteome</keyword>
<dbReference type="NCBIfam" id="NF038048">
    <property type="entry name" value="DIP1984_fam"/>
    <property type="match status" value="1"/>
</dbReference>
<accession>A0ABS8BZ31</accession>
<dbReference type="CDD" id="cd12208">
    <property type="entry name" value="DIP1984-like"/>
    <property type="match status" value="1"/>
</dbReference>
<dbReference type="Pfam" id="PF20935">
    <property type="entry name" value="DUF6847"/>
    <property type="match status" value="1"/>
</dbReference>
<evidence type="ECO:0000313" key="3">
    <source>
        <dbReference type="Proteomes" id="UP000633814"/>
    </source>
</evidence>
<evidence type="ECO:0000313" key="2">
    <source>
        <dbReference type="EMBL" id="MCB5225329.1"/>
    </source>
</evidence>